<evidence type="ECO:0000313" key="1">
    <source>
        <dbReference type="EMBL" id="SIR07043.1"/>
    </source>
</evidence>
<proteinExistence type="predicted"/>
<name>A0A377GP34_9GAMM</name>
<dbReference type="Proteomes" id="UP000254374">
    <property type="component" value="Unassembled WGS sequence"/>
</dbReference>
<dbReference type="EMBL" id="FTNL01000006">
    <property type="protein sequence ID" value="SIR07043.1"/>
    <property type="molecule type" value="Genomic_DNA"/>
</dbReference>
<dbReference type="RefSeq" id="WP_058469334.1">
    <property type="nucleotide sequence ID" value="NZ_CAAAIX010000004.1"/>
</dbReference>
<reference evidence="1 3" key="1">
    <citation type="submission" date="2017-01" db="EMBL/GenBank/DDBJ databases">
        <authorList>
            <person name="Varghese N."/>
            <person name="Submissions S."/>
        </authorList>
    </citation>
    <scope>NUCLEOTIDE SEQUENCE [LARGE SCALE GENOMIC DNA]</scope>
    <source>
        <strain evidence="1 3">ATCC 33342</strain>
    </source>
</reference>
<dbReference type="EMBL" id="UGGV01000001">
    <property type="protein sequence ID" value="STO26384.1"/>
    <property type="molecule type" value="Genomic_DNA"/>
</dbReference>
<accession>A0A377GP34</accession>
<dbReference type="AlphaFoldDB" id="A0A377GP34"/>
<dbReference type="OrthoDB" id="5652138at2"/>
<evidence type="ECO:0000313" key="2">
    <source>
        <dbReference type="EMBL" id="STO26384.1"/>
    </source>
</evidence>
<evidence type="ECO:0008006" key="5">
    <source>
        <dbReference type="Google" id="ProtNLM"/>
    </source>
</evidence>
<organism evidence="2 4">
    <name type="scientific">Fluoribacter gormanii</name>
    <dbReference type="NCBI Taxonomy" id="464"/>
    <lineage>
        <taxon>Bacteria</taxon>
        <taxon>Pseudomonadati</taxon>
        <taxon>Pseudomonadota</taxon>
        <taxon>Gammaproteobacteria</taxon>
        <taxon>Legionellales</taxon>
        <taxon>Legionellaceae</taxon>
        <taxon>Fluoribacter</taxon>
    </lineage>
</organism>
<keyword evidence="3" id="KW-1185">Reference proteome</keyword>
<dbReference type="Proteomes" id="UP000186808">
    <property type="component" value="Unassembled WGS sequence"/>
</dbReference>
<evidence type="ECO:0000313" key="4">
    <source>
        <dbReference type="Proteomes" id="UP000254374"/>
    </source>
</evidence>
<gene>
    <name evidence="2" type="ORF">NCTC11401_03241</name>
    <name evidence="1" type="ORF">SAMN05421777_10643</name>
</gene>
<sequence>MQDKLEFKKLPQEINDAIARFLPTKDLLNQVLVSKTGSAPFFQPSLEVRRFLHHVVCGEHEKVKSMLEKDIHLLYKKGEVTDCSGRSFESISGFEYALWALDKDMWALMLECIPKNEEGKEIIARLLTQYKKLETQGVSYSLNGKTITGEKHFDFEETIIKEWNIQIDSINAPEPKDWNAINEQWRKGVGYAQRLLPVHVVHWYCCEIPFSPTPKFGEQHPSPTKKFYTWITEKCEAWFHKDSKLGQDFAIYKGSRRGAHASGHSAPRRAGGWSDLTAMKALCEVRTNDFINLNQQLEEQLLVENQAQAAQI</sequence>
<protein>
    <recommendedName>
        <fullName evidence="5">F-box domain-containing protein</fullName>
    </recommendedName>
</protein>
<evidence type="ECO:0000313" key="3">
    <source>
        <dbReference type="Proteomes" id="UP000186808"/>
    </source>
</evidence>
<reference evidence="2 4" key="2">
    <citation type="submission" date="2018-06" db="EMBL/GenBank/DDBJ databases">
        <authorList>
            <consortium name="Pathogen Informatics"/>
            <person name="Doyle S."/>
        </authorList>
    </citation>
    <scope>NUCLEOTIDE SEQUENCE [LARGE SCALE GENOMIC DNA]</scope>
    <source>
        <strain evidence="2 4">NCTC11401</strain>
    </source>
</reference>